<protein>
    <submittedName>
        <fullName evidence="7">Discoidin domain-containing protein</fullName>
    </submittedName>
</protein>
<evidence type="ECO:0000256" key="5">
    <source>
        <dbReference type="SAM" id="SignalP"/>
    </source>
</evidence>
<dbReference type="PANTHER" id="PTHR46017:SF1">
    <property type="entry name" value="ALPHA-MANNOSIDASE 2C1"/>
    <property type="match status" value="1"/>
</dbReference>
<dbReference type="InterPro" id="IPR037094">
    <property type="entry name" value="Glyco_hydro_38_cen_sf"/>
</dbReference>
<comment type="similarity">
    <text evidence="1">Belongs to the glycosyl hydrolase 38 family.</text>
</comment>
<keyword evidence="5" id="KW-0732">Signal</keyword>
<dbReference type="InterPro" id="IPR011013">
    <property type="entry name" value="Gal_mutarotase_sf_dom"/>
</dbReference>
<dbReference type="SUPFAM" id="SSF74650">
    <property type="entry name" value="Galactose mutarotase-like"/>
    <property type="match status" value="1"/>
</dbReference>
<dbReference type="Gene3D" id="2.70.98.30">
    <property type="entry name" value="Golgi alpha-mannosidase II, domain 4"/>
    <property type="match status" value="1"/>
</dbReference>
<dbReference type="Pfam" id="PF01074">
    <property type="entry name" value="Glyco_hydro_38N"/>
    <property type="match status" value="1"/>
</dbReference>
<reference evidence="7 8" key="1">
    <citation type="submission" date="2022-07" db="EMBL/GenBank/DDBJ databases">
        <title>Fecal culturing of patients with breast cancer.</title>
        <authorList>
            <person name="Teng N.M.Y."/>
            <person name="Kiu R."/>
            <person name="Evans R."/>
            <person name="Baker D.J."/>
            <person name="Zenner C."/>
            <person name="Robinson S.D."/>
            <person name="Hall L.J."/>
        </authorList>
    </citation>
    <scope>NUCLEOTIDE SEQUENCE [LARGE SCALE GENOMIC DNA]</scope>
    <source>
        <strain evidence="7 8">LH1063</strain>
    </source>
</reference>
<evidence type="ECO:0000256" key="3">
    <source>
        <dbReference type="ARBA" id="ARBA00022801"/>
    </source>
</evidence>
<keyword evidence="2" id="KW-0479">Metal-binding</keyword>
<organism evidence="7 8">
    <name type="scientific">Coprobacter tertius</name>
    <dbReference type="NCBI Taxonomy" id="2944915"/>
    <lineage>
        <taxon>Bacteria</taxon>
        <taxon>Pseudomonadati</taxon>
        <taxon>Bacteroidota</taxon>
        <taxon>Bacteroidia</taxon>
        <taxon>Bacteroidales</taxon>
        <taxon>Barnesiellaceae</taxon>
        <taxon>Coprobacter</taxon>
    </lineage>
</organism>
<dbReference type="Gene3D" id="3.20.110.10">
    <property type="entry name" value="Glycoside hydrolase 38, N terminal domain"/>
    <property type="match status" value="1"/>
</dbReference>
<keyword evidence="8" id="KW-1185">Reference proteome</keyword>
<dbReference type="Pfam" id="PF17677">
    <property type="entry name" value="Glyco_hydro38C2"/>
    <property type="match status" value="1"/>
</dbReference>
<comment type="caution">
    <text evidence="7">The sequence shown here is derived from an EMBL/GenBank/DDBJ whole genome shotgun (WGS) entry which is preliminary data.</text>
</comment>
<dbReference type="InterPro" id="IPR015341">
    <property type="entry name" value="Glyco_hydro_38_cen"/>
</dbReference>
<dbReference type="InterPro" id="IPR027291">
    <property type="entry name" value="Glyco_hydro_38_N_sf"/>
</dbReference>
<dbReference type="SMART" id="SM00872">
    <property type="entry name" value="Alpha-mann_mid"/>
    <property type="match status" value="1"/>
</dbReference>
<dbReference type="Gene3D" id="2.60.40.2220">
    <property type="match status" value="1"/>
</dbReference>
<dbReference type="Pfam" id="PF07748">
    <property type="entry name" value="Glyco_hydro_38C"/>
    <property type="match status" value="1"/>
</dbReference>
<feature type="domain" description="F5/8 type C" evidence="6">
    <location>
        <begin position="1058"/>
        <end position="1207"/>
    </location>
</feature>
<dbReference type="InterPro" id="IPR028995">
    <property type="entry name" value="Glyco_hydro_57/38_cen_sf"/>
</dbReference>
<feature type="signal peptide" evidence="5">
    <location>
        <begin position="1"/>
        <end position="23"/>
    </location>
</feature>
<evidence type="ECO:0000256" key="1">
    <source>
        <dbReference type="ARBA" id="ARBA00009792"/>
    </source>
</evidence>
<keyword evidence="4" id="KW-0326">Glycosidase</keyword>
<dbReference type="Pfam" id="PF09261">
    <property type="entry name" value="Alpha-mann_mid"/>
    <property type="match status" value="1"/>
</dbReference>
<dbReference type="PROSITE" id="PS50022">
    <property type="entry name" value="FA58C_3"/>
    <property type="match status" value="1"/>
</dbReference>
<evidence type="ECO:0000256" key="4">
    <source>
        <dbReference type="ARBA" id="ARBA00023295"/>
    </source>
</evidence>
<name>A0ABT1MGL3_9BACT</name>
<accession>A0ABT1MGL3</accession>
<dbReference type="Pfam" id="PF00754">
    <property type="entry name" value="F5_F8_type_C"/>
    <property type="match status" value="1"/>
</dbReference>
<dbReference type="EMBL" id="JANDHW010000004">
    <property type="protein sequence ID" value="MCP9611504.1"/>
    <property type="molecule type" value="Genomic_DNA"/>
</dbReference>
<dbReference type="SUPFAM" id="SSF49785">
    <property type="entry name" value="Galactose-binding domain-like"/>
    <property type="match status" value="1"/>
</dbReference>
<dbReference type="InterPro" id="IPR000421">
    <property type="entry name" value="FA58C"/>
</dbReference>
<dbReference type="InterPro" id="IPR000602">
    <property type="entry name" value="Glyco_hydro_38_N"/>
</dbReference>
<gene>
    <name evidence="7" type="ORF">NMU02_05310</name>
</gene>
<dbReference type="SUPFAM" id="SSF88688">
    <property type="entry name" value="Families 57/38 glycoside transferase middle domain"/>
    <property type="match status" value="1"/>
</dbReference>
<dbReference type="SUPFAM" id="SSF88713">
    <property type="entry name" value="Glycoside hydrolase/deacetylase"/>
    <property type="match status" value="1"/>
</dbReference>
<feature type="chain" id="PRO_5046939649" evidence="5">
    <location>
        <begin position="24"/>
        <end position="1311"/>
    </location>
</feature>
<dbReference type="InterPro" id="IPR026444">
    <property type="entry name" value="Secre_tail"/>
</dbReference>
<dbReference type="InterPro" id="IPR011682">
    <property type="entry name" value="Glyco_hydro_38_C"/>
</dbReference>
<dbReference type="Gene3D" id="2.60.120.260">
    <property type="entry name" value="Galactose-binding domain-like"/>
    <property type="match status" value="1"/>
</dbReference>
<proteinExistence type="inferred from homology"/>
<dbReference type="PANTHER" id="PTHR46017">
    <property type="entry name" value="ALPHA-MANNOSIDASE 2C1"/>
    <property type="match status" value="1"/>
</dbReference>
<dbReference type="Gene3D" id="1.20.1270.50">
    <property type="entry name" value="Glycoside hydrolase family 38, central domain"/>
    <property type="match status" value="1"/>
</dbReference>
<dbReference type="InterPro" id="IPR041147">
    <property type="entry name" value="GH38_C"/>
</dbReference>
<evidence type="ECO:0000256" key="2">
    <source>
        <dbReference type="ARBA" id="ARBA00022723"/>
    </source>
</evidence>
<sequence length="1311" mass="147017">MRRYTGFACLFSFIICFVPAMQAQNKLYLVADSHLDTQWNWTVKQTIDEYLWNTVHDNLDLLEKYPDYIFNFEGSIKYQWTKEYYPEEYQRLKKYVADGRWRVSGFSVDAGDVNVPSSESLIRNFLFGQSFYKREFGDMYNRDIMLPDCFGFGYNLPSVAAHCGIVGFHTQKLTWGSAYGIPYDICMWQGVDGSQIPALLNMGAYDEQSYFWKDLTNDQEIINKINDNKKKYGLSWYPRYYGPRSDRGGAPDEQSLQWLQKNVAANGLVKVISASSDQFFNDLLENPTAVSNLPVWENELVMKQHGVGCYTSQSTIKRWNRKNELLAEAAEKSSVMADWLGGKSYDSDKLTDAWTRVLWHHFHDDLTGTSIPKAYTYTWNDEAIAQNQFSNVLLNSVGAVTRTLNTEGVGTPIVVFNPLSKRRNEVATVTIDAASRPESVVVKDAEGNSVLSQIVEFENGKLTFLFLADVPSLGMKVYHAEMSDVAESIATAQVSQDKIENDKYIVSLDANGDISSIIDKKSSNKELLDSPVRLRLSTDAVNNNSTFPSWEILYEDLLEDATLGYVDENVKVSVAENGPLRSTLKVERTKNNSIFIQYIRVYNAGETERIDCENEVEWHELTTLLKATFSFTESNPKATFDLGLGAIERGNMNDKLYEVSGHQWADLTGTSGSYGVSVLNDCKYGWDKTNDNTIRLTLIHSPNEGGYGYQKYQDQGYHRFTYSIYGHKNNWSNADTQWEAASLNQPMLTFVAPVHSGTDDEISMASVNTDQVAIRAFKKGEDRDEYIVRIYELAGKDADNVEIIFPANIISAEETNGVEETIGAAVFEGNKLTFSTTKFKPKTFAVKLAASGNDVPVLQTPESYPVTLDYNVDVISTDNNKSDGDFCGSGLSYPAELIPAELESEGVRFTMGPTTDGENNAVACKGQTLHFNSNGNSSYLYLLAATGDNAGKTARFILNGQSQDIDIQYFTKFVAQVAGEFTTGYFKTDRIAATCTHRHNGATDKNESYDFVYIYKYVISLPQGECELQLPDDENIVIFAATVSDNANEDTKPAVELMDIPKVSLNDSGEEERCGKELKIRGVLASGQVNDSEQAAYAVDNDVFTKWCATGSDDKWLEVELEEEAYICEWEVLHAGSESSRYITSDFALQKYTPSGWIDVDAVVDNYDNHTIRSVEPFLAKKVRLLITKADRMNNAARIYEFKVYGNSDIQSIIPADVDKDFVLKGIYPNPVVAGSASIEYTVPDGNLPVRLTVWDISGRRQAEMEFSAVQAGLNTYRWNTTLPAGVYLYQLSSVRDGVVIYTDCKRMIIN</sequence>
<dbReference type="Proteomes" id="UP001205603">
    <property type="component" value="Unassembled WGS sequence"/>
</dbReference>
<dbReference type="NCBIfam" id="TIGR04183">
    <property type="entry name" value="Por_Secre_tail"/>
    <property type="match status" value="1"/>
</dbReference>
<dbReference type="RefSeq" id="WP_255026332.1">
    <property type="nucleotide sequence ID" value="NZ_JANDHW010000004.1"/>
</dbReference>
<evidence type="ECO:0000313" key="8">
    <source>
        <dbReference type="Proteomes" id="UP001205603"/>
    </source>
</evidence>
<dbReference type="InterPro" id="IPR011330">
    <property type="entry name" value="Glyco_hydro/deAcase_b/a-brl"/>
</dbReference>
<evidence type="ECO:0000259" key="6">
    <source>
        <dbReference type="PROSITE" id="PS50022"/>
    </source>
</evidence>
<dbReference type="InterPro" id="IPR008979">
    <property type="entry name" value="Galactose-bd-like_sf"/>
</dbReference>
<keyword evidence="3" id="KW-0378">Hydrolase</keyword>
<evidence type="ECO:0000313" key="7">
    <source>
        <dbReference type="EMBL" id="MCP9611504.1"/>
    </source>
</evidence>